<dbReference type="PANTHER" id="PTHR19303">
    <property type="entry name" value="TRANSPOSON"/>
    <property type="match status" value="1"/>
</dbReference>
<accession>A0A813NTI2</accession>
<feature type="non-terminal residue" evidence="2">
    <location>
        <position position="1"/>
    </location>
</feature>
<dbReference type="Pfam" id="PF03184">
    <property type="entry name" value="DDE_1"/>
    <property type="match status" value="1"/>
</dbReference>
<dbReference type="GO" id="GO:0005634">
    <property type="term" value="C:nucleus"/>
    <property type="evidence" value="ECO:0007669"/>
    <property type="project" value="TreeGrafter"/>
</dbReference>
<protein>
    <recommendedName>
        <fullName evidence="1">DDE-1 domain-containing protein</fullName>
    </recommendedName>
</protein>
<feature type="domain" description="DDE-1" evidence="1">
    <location>
        <begin position="180"/>
        <end position="353"/>
    </location>
</feature>
<proteinExistence type="predicted"/>
<keyword evidence="3" id="KW-1185">Reference proteome</keyword>
<dbReference type="Proteomes" id="UP000663879">
    <property type="component" value="Unassembled WGS sequence"/>
</dbReference>
<evidence type="ECO:0000259" key="1">
    <source>
        <dbReference type="Pfam" id="PF03184"/>
    </source>
</evidence>
<evidence type="ECO:0000313" key="3">
    <source>
        <dbReference type="Proteomes" id="UP000663879"/>
    </source>
</evidence>
<dbReference type="InterPro" id="IPR050863">
    <property type="entry name" value="CenT-Element_Derived"/>
</dbReference>
<reference evidence="2" key="1">
    <citation type="submission" date="2021-02" db="EMBL/GenBank/DDBJ databases">
        <authorList>
            <person name="Nowell W R."/>
        </authorList>
    </citation>
    <scope>NUCLEOTIDE SEQUENCE</scope>
    <source>
        <strain evidence="2">Ploen Becks lab</strain>
    </source>
</reference>
<dbReference type="InterPro" id="IPR004875">
    <property type="entry name" value="DDE_SF_endonuclease_dom"/>
</dbReference>
<comment type="caution">
    <text evidence="2">The sequence shown here is derived from an EMBL/GenBank/DDBJ whole genome shotgun (WGS) entry which is preliminary data.</text>
</comment>
<gene>
    <name evidence="2" type="ORF">OXX778_LOCUS3355</name>
</gene>
<dbReference type="AlphaFoldDB" id="A0A813NTI2"/>
<dbReference type="OrthoDB" id="8066856at2759"/>
<evidence type="ECO:0000313" key="2">
    <source>
        <dbReference type="EMBL" id="CAF0740319.1"/>
    </source>
</evidence>
<organism evidence="2 3">
    <name type="scientific">Brachionus calyciflorus</name>
    <dbReference type="NCBI Taxonomy" id="104777"/>
    <lineage>
        <taxon>Eukaryota</taxon>
        <taxon>Metazoa</taxon>
        <taxon>Spiralia</taxon>
        <taxon>Gnathifera</taxon>
        <taxon>Rotifera</taxon>
        <taxon>Eurotatoria</taxon>
        <taxon>Monogononta</taxon>
        <taxon>Pseudotrocha</taxon>
        <taxon>Ploima</taxon>
        <taxon>Brachionidae</taxon>
        <taxon>Brachionus</taxon>
    </lineage>
</organism>
<sequence length="460" mass="53619">MLGIAMGCRCGPSLANLYLYILEFKWIDIHRPLGYFRFIDDIFLISENEINLNEFKQQFDYLKLKILNSDSVNFLDLNIMYDCFISKLKFRLFIKPTYSGYDRKNLEDLRVRIGKSNRSLLLPYKEKEHNDLNPFLVKTFFNFDPEDIFNCDESVLYFCCLPSSTVAKKEQQVSGFKKIKSRVTFLMCCNLSGSEKKDLLIVGKSKNPRCFPQNKSIYKPFNYVNSENAWMTAKLFIEWLTNWDKILIKKGRKIALLLDNAPCHPKIDTLKNIKLFFLPPNTTSIAQPLDQGIVSAVKTIFRSKVLNELVIFMEKNPNWTIQDWVKNWNLWKALNILAQSWELINISTIVNSWKKAGINLYDCVSSDEEQVVNIVSDVLKDDEFKEYVHVDDNIDIFGPMPSDLELCEIDVEKDINEEDDDIEDALNNNDEQIVTFFEAKDCINKIRQFLVSNGCLDYRA</sequence>
<dbReference type="EMBL" id="CAJNOC010000294">
    <property type="protein sequence ID" value="CAF0740319.1"/>
    <property type="molecule type" value="Genomic_DNA"/>
</dbReference>
<name>A0A813NTI2_9BILA</name>
<dbReference type="GO" id="GO:0003677">
    <property type="term" value="F:DNA binding"/>
    <property type="evidence" value="ECO:0007669"/>
    <property type="project" value="TreeGrafter"/>
</dbReference>
<dbReference type="PANTHER" id="PTHR19303:SF73">
    <property type="entry name" value="PROTEIN PDC2"/>
    <property type="match status" value="1"/>
</dbReference>